<dbReference type="UniPathway" id="UPA00074">
    <property type="reaction ID" value="UER00126"/>
</dbReference>
<dbReference type="SUPFAM" id="SSF53328">
    <property type="entry name" value="Formyltransferase"/>
    <property type="match status" value="1"/>
</dbReference>
<feature type="binding site" evidence="4">
    <location>
        <begin position="12"/>
        <end position="14"/>
    </location>
    <ligand>
        <name>N(1)-(5-phospho-beta-D-ribosyl)glycinamide</name>
        <dbReference type="ChEBI" id="CHEBI:143788"/>
    </ligand>
</feature>
<dbReference type="EMBL" id="CP002160">
    <property type="protein sequence ID" value="ADL51362.1"/>
    <property type="molecule type" value="Genomic_DNA"/>
</dbReference>
<organism evidence="6 7">
    <name type="scientific">Clostridium cellulovorans (strain ATCC 35296 / DSM 3052 / OCM 3 / 743B)</name>
    <dbReference type="NCBI Taxonomy" id="573061"/>
    <lineage>
        <taxon>Bacteria</taxon>
        <taxon>Bacillati</taxon>
        <taxon>Bacillota</taxon>
        <taxon>Clostridia</taxon>
        <taxon>Eubacteriales</taxon>
        <taxon>Clostridiaceae</taxon>
        <taxon>Clostridium</taxon>
    </lineage>
</organism>
<feature type="binding site" evidence="4">
    <location>
        <position position="63"/>
    </location>
    <ligand>
        <name>(6R)-10-formyltetrahydrofolate</name>
        <dbReference type="ChEBI" id="CHEBI:195366"/>
    </ligand>
</feature>
<sequence length="203" mass="22390">MFKIAVLASGGGTNLQAIIDAVNNKEINAEISYIITDNEKAYALERGRLNNIPVMSFDRKQYKEGLSDKILEVLKGKADIIVLAGYLSILQGDIIKEFKNRIINIHPSLIPSFCGMGAYGIKVHEMAIEYGVKVSGCTVHFVDEGTDTGAIILQKVVEVMEGDDAKKLQERILVKEHEAIVEAVKLFSEERVQIDGRKVSIKG</sequence>
<evidence type="ECO:0000256" key="3">
    <source>
        <dbReference type="ARBA" id="ARBA00022755"/>
    </source>
</evidence>
<dbReference type="OrthoDB" id="9806170at2"/>
<reference evidence="6 7" key="1">
    <citation type="submission" date="2010-08" db="EMBL/GenBank/DDBJ databases">
        <title>Complete sequence of Clostridium cellulovorans 743B.</title>
        <authorList>
            <consortium name="US DOE Joint Genome Institute"/>
            <person name="Lucas S."/>
            <person name="Copeland A."/>
            <person name="Lapidus A."/>
            <person name="Cheng J.-F."/>
            <person name="Bruce D."/>
            <person name="Goodwin L."/>
            <person name="Pitluck S."/>
            <person name="Chertkov O."/>
            <person name="Detter J.C."/>
            <person name="Han C."/>
            <person name="Tapia R."/>
            <person name="Land M."/>
            <person name="Hauser L."/>
            <person name="Chang Y.-J."/>
            <person name="Jeffries C."/>
            <person name="Kyrpides N."/>
            <person name="Ivanova N."/>
            <person name="Mikhailova N."/>
            <person name="Hemme C.L."/>
            <person name="Woyke T."/>
        </authorList>
    </citation>
    <scope>NUCLEOTIDE SEQUENCE [LARGE SCALE GENOMIC DNA]</scope>
    <source>
        <strain evidence="7">ATCC 35296 / DSM 3052 / OCM 3 / 743B</strain>
    </source>
</reference>
<dbReference type="Proteomes" id="UP000002730">
    <property type="component" value="Chromosome"/>
</dbReference>
<evidence type="ECO:0000256" key="1">
    <source>
        <dbReference type="ARBA" id="ARBA00005054"/>
    </source>
</evidence>
<dbReference type="InterPro" id="IPR004607">
    <property type="entry name" value="GART"/>
</dbReference>
<dbReference type="STRING" id="573061.Clocel_1615"/>
<dbReference type="AlphaFoldDB" id="D9SX01"/>
<dbReference type="PANTHER" id="PTHR43369:SF2">
    <property type="entry name" value="PHOSPHORIBOSYLGLYCINAMIDE FORMYLTRANSFERASE"/>
    <property type="match status" value="1"/>
</dbReference>
<name>D9SX01_CLOC7</name>
<evidence type="ECO:0000259" key="5">
    <source>
        <dbReference type="Pfam" id="PF00551"/>
    </source>
</evidence>
<dbReference type="KEGG" id="ccb:Clocel_1615"/>
<evidence type="ECO:0000256" key="2">
    <source>
        <dbReference type="ARBA" id="ARBA00022679"/>
    </source>
</evidence>
<dbReference type="CDD" id="cd08645">
    <property type="entry name" value="FMT_core_GART"/>
    <property type="match status" value="1"/>
</dbReference>
<feature type="active site" description="Proton donor" evidence="4">
    <location>
        <position position="106"/>
    </location>
</feature>
<dbReference type="HAMAP" id="MF_01930">
    <property type="entry name" value="PurN"/>
    <property type="match status" value="1"/>
</dbReference>
<dbReference type="EC" id="2.1.2.2" evidence="4"/>
<dbReference type="GO" id="GO:0005829">
    <property type="term" value="C:cytosol"/>
    <property type="evidence" value="ECO:0007669"/>
    <property type="project" value="TreeGrafter"/>
</dbReference>
<comment type="function">
    <text evidence="4">Catalyzes the transfer of a formyl group from 10-formyltetrahydrofolate to 5-phospho-ribosyl-glycinamide (GAR), producing 5-phospho-ribosyl-N-formylglycinamide (FGAR) and tetrahydrofolate.</text>
</comment>
<evidence type="ECO:0000313" key="7">
    <source>
        <dbReference type="Proteomes" id="UP000002730"/>
    </source>
</evidence>
<comment type="pathway">
    <text evidence="1 4">Purine metabolism; IMP biosynthesis via de novo pathway; N(2)-formyl-N(1)-(5-phospho-D-ribosyl)glycinamide from N(1)-(5-phospho-D-ribosyl)glycinamide (10-formyl THF route): step 1/1.</text>
</comment>
<dbReference type="GO" id="GO:0006189">
    <property type="term" value="P:'de novo' IMP biosynthetic process"/>
    <property type="evidence" value="ECO:0007669"/>
    <property type="project" value="UniProtKB-UniRule"/>
</dbReference>
<dbReference type="PANTHER" id="PTHR43369">
    <property type="entry name" value="PHOSPHORIBOSYLGLYCINAMIDE FORMYLTRANSFERASE"/>
    <property type="match status" value="1"/>
</dbReference>
<dbReference type="eggNOG" id="COG0299">
    <property type="taxonomic scope" value="Bacteria"/>
</dbReference>
<proteinExistence type="inferred from homology"/>
<keyword evidence="3 4" id="KW-0658">Purine biosynthesis</keyword>
<keyword evidence="2 4" id="KW-0808">Transferase</keyword>
<keyword evidence="7" id="KW-1185">Reference proteome</keyword>
<comment type="catalytic activity">
    <reaction evidence="4">
        <text>N(1)-(5-phospho-beta-D-ribosyl)glycinamide + (6R)-10-formyltetrahydrofolate = N(2)-formyl-N(1)-(5-phospho-beta-D-ribosyl)glycinamide + (6S)-5,6,7,8-tetrahydrofolate + H(+)</text>
        <dbReference type="Rhea" id="RHEA:15053"/>
        <dbReference type="ChEBI" id="CHEBI:15378"/>
        <dbReference type="ChEBI" id="CHEBI:57453"/>
        <dbReference type="ChEBI" id="CHEBI:143788"/>
        <dbReference type="ChEBI" id="CHEBI:147286"/>
        <dbReference type="ChEBI" id="CHEBI:195366"/>
        <dbReference type="EC" id="2.1.2.2"/>
    </reaction>
</comment>
<dbReference type="Pfam" id="PF00551">
    <property type="entry name" value="Formyl_trans_N"/>
    <property type="match status" value="1"/>
</dbReference>
<feature type="binding site" evidence="4">
    <location>
        <position position="104"/>
    </location>
    <ligand>
        <name>(6R)-10-formyltetrahydrofolate</name>
        <dbReference type="ChEBI" id="CHEBI:195366"/>
    </ligand>
</feature>
<feature type="domain" description="Formyl transferase N-terminal" evidence="5">
    <location>
        <begin position="3"/>
        <end position="184"/>
    </location>
</feature>
<feature type="site" description="Raises pKa of active site His" evidence="4">
    <location>
        <position position="147"/>
    </location>
</feature>
<comment type="similarity">
    <text evidence="4">Belongs to the GART family.</text>
</comment>
<dbReference type="GO" id="GO:0004644">
    <property type="term" value="F:phosphoribosylglycinamide formyltransferase activity"/>
    <property type="evidence" value="ECO:0007669"/>
    <property type="project" value="UniProtKB-UniRule"/>
</dbReference>
<dbReference type="RefSeq" id="WP_010077430.1">
    <property type="nucleotide sequence ID" value="NC_014393.1"/>
</dbReference>
<comment type="caution">
    <text evidence="4">Lacks conserved residue(s) required for the propagation of feature annotation.</text>
</comment>
<accession>D9SX01</accession>
<dbReference type="NCBIfam" id="TIGR00639">
    <property type="entry name" value="PurN"/>
    <property type="match status" value="1"/>
</dbReference>
<dbReference type="HOGENOM" id="CLU_038395_1_3_9"/>
<dbReference type="InterPro" id="IPR036477">
    <property type="entry name" value="Formyl_transf_N_sf"/>
</dbReference>
<dbReference type="InterPro" id="IPR002376">
    <property type="entry name" value="Formyl_transf_N"/>
</dbReference>
<gene>
    <name evidence="4" type="primary">purN</name>
    <name evidence="6" type="ordered locus">Clocel_1615</name>
</gene>
<dbReference type="Gene3D" id="3.40.50.170">
    <property type="entry name" value="Formyl transferase, N-terminal domain"/>
    <property type="match status" value="1"/>
</dbReference>
<evidence type="ECO:0000313" key="6">
    <source>
        <dbReference type="EMBL" id="ADL51362.1"/>
    </source>
</evidence>
<protein>
    <recommendedName>
        <fullName evidence="4">Phosphoribosylglycinamide formyltransferase</fullName>
        <ecNumber evidence="4">2.1.2.2</ecNumber>
    </recommendedName>
    <alternativeName>
        <fullName evidence="4">5'-phosphoribosylglycinamide transformylase</fullName>
    </alternativeName>
    <alternativeName>
        <fullName evidence="4">GAR transformylase</fullName>
        <shortName evidence="4">GART</shortName>
    </alternativeName>
</protein>
<evidence type="ECO:0000256" key="4">
    <source>
        <dbReference type="HAMAP-Rule" id="MF_01930"/>
    </source>
</evidence>